<gene>
    <name evidence="2" type="ORF">GC101_04630</name>
</gene>
<comment type="caution">
    <text evidence="2">The sequence shown here is derived from an EMBL/GenBank/DDBJ whole genome shotgun (WGS) entry which is preliminary data.</text>
</comment>
<protein>
    <recommendedName>
        <fullName evidence="1">Helix-turn-helix conjugative transposon-like domain-containing protein</fullName>
    </recommendedName>
</protein>
<dbReference type="EMBL" id="WHOB01000017">
    <property type="protein sequence ID" value="NOU78161.1"/>
    <property type="molecule type" value="Genomic_DNA"/>
</dbReference>
<accession>A0ABX1YBK7</accession>
<dbReference type="InterPro" id="IPR024760">
    <property type="entry name" value="HTH_dom_conjug_TS-like"/>
</dbReference>
<keyword evidence="3" id="KW-1185">Reference proteome</keyword>
<evidence type="ECO:0000313" key="3">
    <source>
        <dbReference type="Proteomes" id="UP000596857"/>
    </source>
</evidence>
<evidence type="ECO:0000313" key="2">
    <source>
        <dbReference type="EMBL" id="NOU78161.1"/>
    </source>
</evidence>
<proteinExistence type="predicted"/>
<organism evidence="2 3">
    <name type="scientific">Paenibacillus phytohabitans</name>
    <dbReference type="NCBI Taxonomy" id="2654978"/>
    <lineage>
        <taxon>Bacteria</taxon>
        <taxon>Bacillati</taxon>
        <taxon>Bacillota</taxon>
        <taxon>Bacilli</taxon>
        <taxon>Bacillales</taxon>
        <taxon>Paenibacillaceae</taxon>
        <taxon>Paenibacillus</taxon>
    </lineage>
</organism>
<feature type="domain" description="Helix-turn-helix conjugative transposon-like" evidence="1">
    <location>
        <begin position="17"/>
        <end position="65"/>
    </location>
</feature>
<evidence type="ECO:0000259" key="1">
    <source>
        <dbReference type="Pfam" id="PF12645"/>
    </source>
</evidence>
<name>A0ABX1YBK7_9BACL</name>
<dbReference type="RefSeq" id="WP_171716314.1">
    <property type="nucleotide sequence ID" value="NZ_WHOB01000017.1"/>
</dbReference>
<reference evidence="2 3" key="1">
    <citation type="submission" date="2019-10" db="EMBL/GenBank/DDBJ databases">
        <title>Description of Paenibacillus terricola sp. nov.</title>
        <authorList>
            <person name="Carlier A."/>
            <person name="Qi S."/>
        </authorList>
    </citation>
    <scope>NUCLEOTIDE SEQUENCE [LARGE SCALE GENOMIC DNA]</scope>
    <source>
        <strain evidence="2 3">LMG 31459</strain>
    </source>
</reference>
<dbReference type="Proteomes" id="UP000596857">
    <property type="component" value="Unassembled WGS sequence"/>
</dbReference>
<sequence length="75" mass="8494">MEKEDHPPAISDNEITRLIQAAKNKEAAAMLQLLELFQPDIQKLSQYARLPDEEAASEIIVEFLEFVSAHEETTP</sequence>
<dbReference type="Pfam" id="PF12645">
    <property type="entry name" value="HTH_16"/>
    <property type="match status" value="1"/>
</dbReference>